<dbReference type="GeneID" id="303297587"/>
<proteinExistence type="predicted"/>
<accession>A0ABW0FE38</accession>
<comment type="caution">
    <text evidence="2">The sequence shown here is derived from an EMBL/GenBank/DDBJ whole genome shotgun (WGS) entry which is preliminary data.</text>
</comment>
<evidence type="ECO:0000313" key="2">
    <source>
        <dbReference type="EMBL" id="MFC5297249.1"/>
    </source>
</evidence>
<organism evidence="2 3">
    <name type="scientific">Brachybacterium tyrofermentans</name>
    <dbReference type="NCBI Taxonomy" id="47848"/>
    <lineage>
        <taxon>Bacteria</taxon>
        <taxon>Bacillati</taxon>
        <taxon>Actinomycetota</taxon>
        <taxon>Actinomycetes</taxon>
        <taxon>Micrococcales</taxon>
        <taxon>Dermabacteraceae</taxon>
        <taxon>Brachybacterium</taxon>
    </lineage>
</organism>
<evidence type="ECO:0000256" key="1">
    <source>
        <dbReference type="SAM" id="MobiDB-lite"/>
    </source>
</evidence>
<dbReference type="Proteomes" id="UP001595937">
    <property type="component" value="Unassembled WGS sequence"/>
</dbReference>
<feature type="region of interest" description="Disordered" evidence="1">
    <location>
        <begin position="1"/>
        <end position="20"/>
    </location>
</feature>
<gene>
    <name evidence="2" type="ORF">ACFPK8_06965</name>
</gene>
<protein>
    <submittedName>
        <fullName evidence="2">Uncharacterized protein</fullName>
    </submittedName>
</protein>
<sequence>MRRNPLRPGGVPSLPEYFPGANERVSGIEIASEQEDTSLVEDRPDASFLETGRIRIELPSDPEDGTATP</sequence>
<name>A0ABW0FE38_9MICO</name>
<keyword evidence="3" id="KW-1185">Reference proteome</keyword>
<dbReference type="RefSeq" id="WP_343924330.1">
    <property type="nucleotide sequence ID" value="NZ_BAAAIR010000038.1"/>
</dbReference>
<dbReference type="EMBL" id="JBHSLN010000020">
    <property type="protein sequence ID" value="MFC5297249.1"/>
    <property type="molecule type" value="Genomic_DNA"/>
</dbReference>
<evidence type="ECO:0000313" key="3">
    <source>
        <dbReference type="Proteomes" id="UP001595937"/>
    </source>
</evidence>
<reference evidence="3" key="1">
    <citation type="journal article" date="2019" name="Int. J. Syst. Evol. Microbiol.">
        <title>The Global Catalogue of Microorganisms (GCM) 10K type strain sequencing project: providing services to taxonomists for standard genome sequencing and annotation.</title>
        <authorList>
            <consortium name="The Broad Institute Genomics Platform"/>
            <consortium name="The Broad Institute Genome Sequencing Center for Infectious Disease"/>
            <person name="Wu L."/>
            <person name="Ma J."/>
        </authorList>
    </citation>
    <scope>NUCLEOTIDE SEQUENCE [LARGE SCALE GENOMIC DNA]</scope>
    <source>
        <strain evidence="3">CGMCC 1.16455</strain>
    </source>
</reference>